<proteinExistence type="predicted"/>
<dbReference type="OrthoDB" id="420046at2759"/>
<dbReference type="InterPro" id="IPR000192">
    <property type="entry name" value="Aminotrans_V_dom"/>
</dbReference>
<dbReference type="PANTHER" id="PTHR43686:SF1">
    <property type="entry name" value="AMINOTRAN_5 DOMAIN-CONTAINING PROTEIN"/>
    <property type="match status" value="1"/>
</dbReference>
<dbReference type="Gene3D" id="3.90.1150.10">
    <property type="entry name" value="Aspartate Aminotransferase, domain 1"/>
    <property type="match status" value="1"/>
</dbReference>
<keyword evidence="3" id="KW-1185">Reference proteome</keyword>
<evidence type="ECO:0000313" key="2">
    <source>
        <dbReference type="EMBL" id="OXA60564.1"/>
    </source>
</evidence>
<dbReference type="STRING" id="158441.A0A226EU32"/>
<reference evidence="2 3" key="1">
    <citation type="submission" date="2015-12" db="EMBL/GenBank/DDBJ databases">
        <title>The genome of Folsomia candida.</title>
        <authorList>
            <person name="Faddeeva A."/>
            <person name="Derks M.F."/>
            <person name="Anvar Y."/>
            <person name="Smit S."/>
            <person name="Van Straalen N."/>
            <person name="Roelofs D."/>
        </authorList>
    </citation>
    <scope>NUCLEOTIDE SEQUENCE [LARGE SCALE GENOMIC DNA]</scope>
    <source>
        <strain evidence="2 3">VU population</strain>
        <tissue evidence="2">Whole body</tissue>
    </source>
</reference>
<comment type="caution">
    <text evidence="2">The sequence shown here is derived from an EMBL/GenBank/DDBJ whole genome shotgun (WGS) entry which is preliminary data.</text>
</comment>
<name>A0A226EU32_FOLCA</name>
<evidence type="ECO:0000259" key="1">
    <source>
        <dbReference type="Pfam" id="PF00266"/>
    </source>
</evidence>
<dbReference type="Proteomes" id="UP000198287">
    <property type="component" value="Unassembled WGS sequence"/>
</dbReference>
<evidence type="ECO:0000313" key="3">
    <source>
        <dbReference type="Proteomes" id="UP000198287"/>
    </source>
</evidence>
<feature type="domain" description="Aminotransferase class V" evidence="1">
    <location>
        <begin position="191"/>
        <end position="400"/>
    </location>
</feature>
<dbReference type="InterPro" id="IPR015422">
    <property type="entry name" value="PyrdxlP-dep_Trfase_small"/>
</dbReference>
<gene>
    <name evidence="2" type="ORF">Fcan01_05147</name>
</gene>
<dbReference type="PANTHER" id="PTHR43686">
    <property type="entry name" value="SULFURTRANSFERASE-RELATED"/>
    <property type="match status" value="1"/>
</dbReference>
<dbReference type="EMBL" id="LNIX01000002">
    <property type="protein sequence ID" value="OXA60564.1"/>
    <property type="molecule type" value="Genomic_DNA"/>
</dbReference>
<organism evidence="2 3">
    <name type="scientific">Folsomia candida</name>
    <name type="common">Springtail</name>
    <dbReference type="NCBI Taxonomy" id="158441"/>
    <lineage>
        <taxon>Eukaryota</taxon>
        <taxon>Metazoa</taxon>
        <taxon>Ecdysozoa</taxon>
        <taxon>Arthropoda</taxon>
        <taxon>Hexapoda</taxon>
        <taxon>Collembola</taxon>
        <taxon>Entomobryomorpha</taxon>
        <taxon>Isotomoidea</taxon>
        <taxon>Isotomidae</taxon>
        <taxon>Proisotominae</taxon>
        <taxon>Folsomia</taxon>
    </lineage>
</organism>
<sequence length="801" mass="89525">MFELDLNKFSTLGSNYGDMKLRKSSNLPRPRLSRKNVKIHSDGLLLIPPKNGSAPICIKVEGASSSDSSEEDVPDFDYDYASISDCDSGHQSWFGSVHTTSFKTRRNELVVPTSTQSARFRSVSFTEEEDEDGYSYVSYNSGHPNVTVVNSGGKIDNLGIIGSNKEIDGPFGPRKCVYLDQGRPVGGIEQFIAKNVLPHYSCNTTNSKLIEMREETKQIVLEICGGGDEDEVIFCGDCEPIQTLVNLLALNLKKDSSRPIVILGPFQSFSNLSAWAQVSHEVIKIPGNISGSLDFQYLERVLKRLKSKKVFKSRLVIGSFSISSNVTGALNDEIAITTLLHKYSAHVVWDYYAAGPHVKIQVNPKTGQEELDKLARKDAIFITGHKFLGGAQTSNVLISKSSFLFNKTNRALEERKINSKTPSTNGIAEIRLGLVLKVHCSTDLNTLIKPKETDFTRQVLDAWITIPELVVLGIAQSARLPLVSFMIKHVETGYFLHHGFVATLLTDLFGIQSSTACMGDSLHSQELLGIDAKLAKKYDQQLTPGFTTISLSYATTQTEVTFIIQAIKLCANQGWKLLPFYEMDRKTGIFRFSGKMELGNPSNVTIKSFDIHSFNRAHLNCSGHDDNGSKNATVNYRYEECLRYAQNLIDSIEMITQHNEITHNDDILPYFRKESLRWFLTPSEALICIKHPYNVKKHFDCKKRTRCPIVPKQLKKDNKGNDNEFGSVASKTMVQNCKIKRVTTSRVKVSPSKGSPPRLVVKSSSLQSLDMELDNKIVNENAPFSRRKLKSQLNHNFFECS</sequence>
<dbReference type="Pfam" id="PF00266">
    <property type="entry name" value="Aminotran_5"/>
    <property type="match status" value="1"/>
</dbReference>
<dbReference type="InterPro" id="IPR015424">
    <property type="entry name" value="PyrdxlP-dep_Trfase"/>
</dbReference>
<protein>
    <submittedName>
        <fullName evidence="2">Cysteine desulfurase</fullName>
    </submittedName>
</protein>
<dbReference type="SUPFAM" id="SSF53383">
    <property type="entry name" value="PLP-dependent transferases"/>
    <property type="match status" value="1"/>
</dbReference>
<dbReference type="AlphaFoldDB" id="A0A226EU32"/>
<accession>A0A226EU32</accession>
<dbReference type="Gene3D" id="3.40.640.10">
    <property type="entry name" value="Type I PLP-dependent aspartate aminotransferase-like (Major domain)"/>
    <property type="match status" value="1"/>
</dbReference>
<dbReference type="InterPro" id="IPR015421">
    <property type="entry name" value="PyrdxlP-dep_Trfase_major"/>
</dbReference>
<dbReference type="GO" id="GO:0016740">
    <property type="term" value="F:transferase activity"/>
    <property type="evidence" value="ECO:0007669"/>
    <property type="project" value="UniProtKB-ARBA"/>
</dbReference>